<feature type="region of interest" description="Disordered" evidence="1">
    <location>
        <begin position="94"/>
        <end position="113"/>
    </location>
</feature>
<name>A0A9X3AA89_9SPHN</name>
<comment type="caution">
    <text evidence="2">The sequence shown here is derived from an EMBL/GenBank/DDBJ whole genome shotgun (WGS) entry which is preliminary data.</text>
</comment>
<evidence type="ECO:0000313" key="2">
    <source>
        <dbReference type="EMBL" id="MCT2559650.1"/>
    </source>
</evidence>
<gene>
    <name evidence="2" type="ORF">N0B51_11735</name>
</gene>
<proteinExistence type="predicted"/>
<evidence type="ECO:0000256" key="1">
    <source>
        <dbReference type="SAM" id="MobiDB-lite"/>
    </source>
</evidence>
<reference evidence="2" key="1">
    <citation type="submission" date="2022-09" db="EMBL/GenBank/DDBJ databases">
        <title>The genome sequence of Tsuneonella sp. YG55.</title>
        <authorList>
            <person name="Liu Y."/>
        </authorList>
    </citation>
    <scope>NUCLEOTIDE SEQUENCE</scope>
    <source>
        <strain evidence="2">YG55</strain>
    </source>
</reference>
<accession>A0A9X3AA89</accession>
<keyword evidence="3" id="KW-1185">Reference proteome</keyword>
<protein>
    <submittedName>
        <fullName evidence="2">Ribonuclease</fullName>
    </submittedName>
</protein>
<sequence>MAEWLVERGIGEDRALLVENDRVVAAEVRWPGELRAGDTVGATLVQRPAGSPRGLAMTDDGAAILVDRLPRAASEGAAIRVEITRAAMAERGRLKQAQGRWTDREPAAREGDAFETGRPVRRFPPGLWEELWGAAWEGEVPFPNGALLFAITPGMTVIDIDGTLPPRELALAAVPSIGRALRHFALGGSIGIDFPTLAAKADRQAVDSALADVLDGWPHERTAMNGFGFVQLVARSTGPSLLHRLAHHRAAAAARLLLRRGEGTEGAGAIRLTAHSAVLAALRPEWLAELSRRTGREVRLEADHSLALDGGHAQIVPR</sequence>
<feature type="compositionally biased region" description="Basic and acidic residues" evidence="1">
    <location>
        <begin position="101"/>
        <end position="112"/>
    </location>
</feature>
<dbReference type="RefSeq" id="WP_259962555.1">
    <property type="nucleotide sequence ID" value="NZ_JAOAMV010000005.1"/>
</dbReference>
<dbReference type="AlphaFoldDB" id="A0A9X3AA89"/>
<dbReference type="Proteomes" id="UP001142648">
    <property type="component" value="Unassembled WGS sequence"/>
</dbReference>
<evidence type="ECO:0000313" key="3">
    <source>
        <dbReference type="Proteomes" id="UP001142648"/>
    </source>
</evidence>
<dbReference type="EMBL" id="JAOAMV010000005">
    <property type="protein sequence ID" value="MCT2559650.1"/>
    <property type="molecule type" value="Genomic_DNA"/>
</dbReference>
<organism evidence="2 3">
    <name type="scientific">Tsuneonella litorea</name>
    <dbReference type="NCBI Taxonomy" id="2976475"/>
    <lineage>
        <taxon>Bacteria</taxon>
        <taxon>Pseudomonadati</taxon>
        <taxon>Pseudomonadota</taxon>
        <taxon>Alphaproteobacteria</taxon>
        <taxon>Sphingomonadales</taxon>
        <taxon>Erythrobacteraceae</taxon>
        <taxon>Tsuneonella</taxon>
    </lineage>
</organism>